<keyword evidence="2" id="KW-1185">Reference proteome</keyword>
<dbReference type="Proteomes" id="UP001596060">
    <property type="component" value="Unassembled WGS sequence"/>
</dbReference>
<name>A0ABW0P644_9HYPH</name>
<proteinExistence type="predicted"/>
<reference evidence="2" key="1">
    <citation type="journal article" date="2019" name="Int. J. Syst. Evol. Microbiol.">
        <title>The Global Catalogue of Microorganisms (GCM) 10K type strain sequencing project: providing services to taxonomists for standard genome sequencing and annotation.</title>
        <authorList>
            <consortium name="The Broad Institute Genomics Platform"/>
            <consortium name="The Broad Institute Genome Sequencing Center for Infectious Disease"/>
            <person name="Wu L."/>
            <person name="Ma J."/>
        </authorList>
    </citation>
    <scope>NUCLEOTIDE SEQUENCE [LARGE SCALE GENOMIC DNA]</scope>
    <source>
        <strain evidence="2">CCUG 43117</strain>
    </source>
</reference>
<evidence type="ECO:0000313" key="1">
    <source>
        <dbReference type="EMBL" id="MFC5507776.1"/>
    </source>
</evidence>
<dbReference type="EMBL" id="JBHSLU010000069">
    <property type="protein sequence ID" value="MFC5507776.1"/>
    <property type="molecule type" value="Genomic_DNA"/>
</dbReference>
<sequence length="213" mass="23122">MTSMRPTWTIYTASKHFDLHHKRLRAILASAGRLPVGHEALSANSVEIGGEDVERFLADVAEMMSLTKAREYLNIPRPHDRLLFDAGYLVPFVVGGTDLIKDHGLRKTDLDAFMASLHSRAIAPVADGMVPIPAAAKRSNCSAVEIVELIKSGHLTRVALDANGRGYMAILIDPAEIAPLVRLPDHGCLSMREVERAAQWSTAVVTALVDGGH</sequence>
<gene>
    <name evidence="1" type="ORF">ACFPN9_21245</name>
</gene>
<accession>A0ABW0P644</accession>
<evidence type="ECO:0000313" key="2">
    <source>
        <dbReference type="Proteomes" id="UP001596060"/>
    </source>
</evidence>
<organism evidence="1 2">
    <name type="scientific">Bosea massiliensis</name>
    <dbReference type="NCBI Taxonomy" id="151419"/>
    <lineage>
        <taxon>Bacteria</taxon>
        <taxon>Pseudomonadati</taxon>
        <taxon>Pseudomonadota</taxon>
        <taxon>Alphaproteobacteria</taxon>
        <taxon>Hyphomicrobiales</taxon>
        <taxon>Boseaceae</taxon>
        <taxon>Bosea</taxon>
    </lineage>
</organism>
<dbReference type="RefSeq" id="WP_068078920.1">
    <property type="nucleotide sequence ID" value="NZ_JBHSLU010000069.1"/>
</dbReference>
<protein>
    <submittedName>
        <fullName evidence="1">Uncharacterized protein</fullName>
    </submittedName>
</protein>
<comment type="caution">
    <text evidence="1">The sequence shown here is derived from an EMBL/GenBank/DDBJ whole genome shotgun (WGS) entry which is preliminary data.</text>
</comment>